<dbReference type="SUPFAM" id="SSF56524">
    <property type="entry name" value="Oxidoreductase molybdopterin-binding domain"/>
    <property type="match status" value="1"/>
</dbReference>
<dbReference type="AlphaFoldDB" id="A0AAU4K6R7"/>
<evidence type="ECO:0000259" key="1">
    <source>
        <dbReference type="Pfam" id="PF00174"/>
    </source>
</evidence>
<reference evidence="2 3" key="1">
    <citation type="submission" date="2022-10" db="EMBL/GenBank/DDBJ databases">
        <title>The complete genomes of actinobacterial strains from the NBC collection.</title>
        <authorList>
            <person name="Joergensen T.S."/>
            <person name="Alvarez Arevalo M."/>
            <person name="Sterndorff E.B."/>
            <person name="Faurdal D."/>
            <person name="Vuksanovic O."/>
            <person name="Mourched A.-S."/>
            <person name="Charusanti P."/>
            <person name="Shaw S."/>
            <person name="Blin K."/>
            <person name="Weber T."/>
        </authorList>
    </citation>
    <scope>NUCLEOTIDE SEQUENCE [LARGE SCALE GENOMIC DNA]</scope>
    <source>
        <strain evidence="2 3">NBC_00319</strain>
    </source>
</reference>
<gene>
    <name evidence="2" type="ORF">OG579_08290</name>
</gene>
<dbReference type="InterPro" id="IPR036374">
    <property type="entry name" value="OxRdtase_Mopterin-bd_sf"/>
</dbReference>
<feature type="domain" description="Oxidoreductase molybdopterin-binding" evidence="1">
    <location>
        <begin position="75"/>
        <end position="220"/>
    </location>
</feature>
<organism evidence="2 3">
    <name type="scientific">Williamsia herbipolensis</name>
    <dbReference type="NCBI Taxonomy" id="1603258"/>
    <lineage>
        <taxon>Bacteria</taxon>
        <taxon>Bacillati</taxon>
        <taxon>Actinomycetota</taxon>
        <taxon>Actinomycetes</taxon>
        <taxon>Mycobacteriales</taxon>
        <taxon>Nocardiaceae</taxon>
        <taxon>Williamsia</taxon>
    </lineage>
</organism>
<dbReference type="PROSITE" id="PS51318">
    <property type="entry name" value="TAT"/>
    <property type="match status" value="1"/>
</dbReference>
<evidence type="ECO:0000313" key="2">
    <source>
        <dbReference type="EMBL" id="WUM21756.1"/>
    </source>
</evidence>
<dbReference type="KEGG" id="whr:OG579_08290"/>
<dbReference type="Gene3D" id="3.90.420.10">
    <property type="entry name" value="Oxidoreductase, molybdopterin-binding domain"/>
    <property type="match status" value="1"/>
</dbReference>
<name>A0AAU4K6R7_9NOCA</name>
<dbReference type="PANTHER" id="PTHR43032">
    <property type="entry name" value="PROTEIN-METHIONINE-SULFOXIDE REDUCTASE"/>
    <property type="match status" value="1"/>
</dbReference>
<dbReference type="InterPro" id="IPR000572">
    <property type="entry name" value="OxRdtase_Mopterin-bd_dom"/>
</dbReference>
<dbReference type="RefSeq" id="WP_328858741.1">
    <property type="nucleotide sequence ID" value="NZ_CP108021.1"/>
</dbReference>
<proteinExistence type="predicted"/>
<dbReference type="InterPro" id="IPR006311">
    <property type="entry name" value="TAT_signal"/>
</dbReference>
<accession>A0AAU4K6R7</accession>
<protein>
    <submittedName>
        <fullName evidence="2">Molybdopterin-dependent oxidoreductase</fullName>
    </submittedName>
</protein>
<sequence>MDSPDRDTRTTGTPVGRRVILGLIGLGGLGIVAGPAAQDGLSKLLAPAQVRDPTGLLALLPLGNNFRFYSVVGSVREKSATDYRLSVGGEVATPAEYTMAQLAQLPQTAFTQTFHCVTGWTVPDVAWSGVRLSTLLDRADPKRTATAVRFRSFDGTYTESLPMDKARGDDVIVALRMLDAPVTHDHGGPVRMYVGGQYGYKSTKWLSGIELTTQEIPGYWERRGYDLDGTIDD</sequence>
<dbReference type="Pfam" id="PF00174">
    <property type="entry name" value="Oxidored_molyb"/>
    <property type="match status" value="1"/>
</dbReference>
<dbReference type="EMBL" id="CP108021">
    <property type="protein sequence ID" value="WUM21756.1"/>
    <property type="molecule type" value="Genomic_DNA"/>
</dbReference>
<keyword evidence="3" id="KW-1185">Reference proteome</keyword>
<dbReference type="PANTHER" id="PTHR43032:SF4">
    <property type="entry name" value="OXIDOREDUCTASE MOLYBDOPTERIN-BINDING DOMAIN-CONTAINING PROTEIN"/>
    <property type="match status" value="1"/>
</dbReference>
<evidence type="ECO:0000313" key="3">
    <source>
        <dbReference type="Proteomes" id="UP001432128"/>
    </source>
</evidence>
<dbReference type="Proteomes" id="UP001432128">
    <property type="component" value="Chromosome"/>
</dbReference>